<evidence type="ECO:0000256" key="5">
    <source>
        <dbReference type="ARBA" id="ARBA00022679"/>
    </source>
</evidence>
<keyword evidence="6" id="KW-0809">Transit peptide</keyword>
<protein>
    <recommendedName>
        <fullName evidence="8">Methyltransferase type 11 domain-containing protein</fullName>
    </recommendedName>
</protein>
<dbReference type="EMBL" id="JAVIJP010000034">
    <property type="protein sequence ID" value="KAL3629646.1"/>
    <property type="molecule type" value="Genomic_DNA"/>
</dbReference>
<dbReference type="Proteomes" id="UP001632038">
    <property type="component" value="Unassembled WGS sequence"/>
</dbReference>
<dbReference type="Gene3D" id="3.40.50.150">
    <property type="entry name" value="Vaccinia Virus protein VP39"/>
    <property type="match status" value="1"/>
</dbReference>
<accession>A0ABD3CID1</accession>
<dbReference type="GO" id="GO:0032259">
    <property type="term" value="P:methylation"/>
    <property type="evidence" value="ECO:0007669"/>
    <property type="project" value="UniProtKB-KW"/>
</dbReference>
<evidence type="ECO:0000256" key="2">
    <source>
        <dbReference type="ARBA" id="ARBA00022528"/>
    </source>
</evidence>
<keyword evidence="3" id="KW-0489">Methyltransferase</keyword>
<comment type="subcellular location">
    <subcellularLocation>
        <location evidence="7">Plastid</location>
        <location evidence="7">Chloroplast</location>
        <location evidence="7">Plastoglobule</location>
    </subcellularLocation>
</comment>
<dbReference type="InterPro" id="IPR029063">
    <property type="entry name" value="SAM-dependent_MTases_sf"/>
</dbReference>
<dbReference type="GO" id="GO:0009820">
    <property type="term" value="P:alkaloid metabolic process"/>
    <property type="evidence" value="ECO:0007669"/>
    <property type="project" value="UniProtKB-KW"/>
</dbReference>
<dbReference type="PANTHER" id="PTHR43591:SF99">
    <property type="entry name" value="OS06G0646000 PROTEIN"/>
    <property type="match status" value="1"/>
</dbReference>
<evidence type="ECO:0000256" key="7">
    <source>
        <dbReference type="ARBA" id="ARBA00060463"/>
    </source>
</evidence>
<comment type="caution">
    <text evidence="9">The sequence shown here is derived from an EMBL/GenBank/DDBJ whole genome shotgun (WGS) entry which is preliminary data.</text>
</comment>
<keyword evidence="4" id="KW-0934">Plastid</keyword>
<evidence type="ECO:0000256" key="6">
    <source>
        <dbReference type="ARBA" id="ARBA00022946"/>
    </source>
</evidence>
<name>A0ABD3CID1_9LAMI</name>
<gene>
    <name evidence="9" type="ORF">CASFOL_026868</name>
</gene>
<evidence type="ECO:0000313" key="9">
    <source>
        <dbReference type="EMBL" id="KAL3629646.1"/>
    </source>
</evidence>
<comment type="similarity">
    <text evidence="1">Belongs to the methyltransferase superfamily.</text>
</comment>
<dbReference type="FunFam" id="3.40.50.150:FF:000144">
    <property type="entry name" value="Putative methyltransferase, chloroplastic"/>
    <property type="match status" value="1"/>
</dbReference>
<organism evidence="9 10">
    <name type="scientific">Castilleja foliolosa</name>
    <dbReference type="NCBI Taxonomy" id="1961234"/>
    <lineage>
        <taxon>Eukaryota</taxon>
        <taxon>Viridiplantae</taxon>
        <taxon>Streptophyta</taxon>
        <taxon>Embryophyta</taxon>
        <taxon>Tracheophyta</taxon>
        <taxon>Spermatophyta</taxon>
        <taxon>Magnoliopsida</taxon>
        <taxon>eudicotyledons</taxon>
        <taxon>Gunneridae</taxon>
        <taxon>Pentapetalae</taxon>
        <taxon>asterids</taxon>
        <taxon>lamiids</taxon>
        <taxon>Lamiales</taxon>
        <taxon>Orobanchaceae</taxon>
        <taxon>Pedicularideae</taxon>
        <taxon>Castillejinae</taxon>
        <taxon>Castilleja</taxon>
    </lineage>
</organism>
<evidence type="ECO:0000256" key="3">
    <source>
        <dbReference type="ARBA" id="ARBA00022603"/>
    </source>
</evidence>
<keyword evidence="2" id="KW-0150">Chloroplast</keyword>
<dbReference type="Pfam" id="PF08241">
    <property type="entry name" value="Methyltransf_11"/>
    <property type="match status" value="1"/>
</dbReference>
<dbReference type="GO" id="GO:0010287">
    <property type="term" value="C:plastoglobule"/>
    <property type="evidence" value="ECO:0007669"/>
    <property type="project" value="UniProtKB-SubCell"/>
</dbReference>
<evidence type="ECO:0000256" key="4">
    <source>
        <dbReference type="ARBA" id="ARBA00022640"/>
    </source>
</evidence>
<dbReference type="InterPro" id="IPR013216">
    <property type="entry name" value="Methyltransf_11"/>
</dbReference>
<dbReference type="AlphaFoldDB" id="A0ABD3CID1"/>
<feature type="domain" description="Methyltransferase type 11" evidence="8">
    <location>
        <begin position="258"/>
        <end position="358"/>
    </location>
</feature>
<sequence length="419" mass="46771">MNTVAQPSIRLHHNSTFISINPRLFFRNSRIRPHPVCSPARIRASSAVALAPKCRFYFLFSNFNSIRNEKLWCVMLIFLSPTSDYPILLASEALKHFSRTRNRFEPITEAKDSSSAELFSCPICYEPLIRKGPSGFNLPAIYRSGFKCQKCNKSYSSKSVYLDLTVTSGTKAYNEFKPAGTELFRIVKGCSNRGGIVLGSFGPIGFVHWVLAQGSPLVSFVYERGWRQNFNRSGFPGPDEEFNMAQKYFKTSEGGVLVDVSCGSGLFSRKFAKSGAYSRVVALDFSENMLRQCFDFIKNDDTILSSNFALVRADISRLPFSSGSVDAVHAGAALHCWPSPSNAIAEINRILRSGGVFVGSTFLRASSSTPPFLRQFLRQSGNYNYLTEEEIEDLCKSCGLINYTKKVQQSFIIFSAQKP</sequence>
<reference evidence="10" key="1">
    <citation type="journal article" date="2024" name="IScience">
        <title>Strigolactones Initiate the Formation of Haustorium-like Structures in Castilleja.</title>
        <authorList>
            <person name="Buerger M."/>
            <person name="Peterson D."/>
            <person name="Chory J."/>
        </authorList>
    </citation>
    <scope>NUCLEOTIDE SEQUENCE [LARGE SCALE GENOMIC DNA]</scope>
</reference>
<keyword evidence="5" id="KW-0808">Transferase</keyword>
<evidence type="ECO:0000259" key="8">
    <source>
        <dbReference type="Pfam" id="PF08241"/>
    </source>
</evidence>
<dbReference type="PANTHER" id="PTHR43591">
    <property type="entry name" value="METHYLTRANSFERASE"/>
    <property type="match status" value="1"/>
</dbReference>
<evidence type="ECO:0000313" key="10">
    <source>
        <dbReference type="Proteomes" id="UP001632038"/>
    </source>
</evidence>
<proteinExistence type="inferred from homology"/>
<keyword evidence="10" id="KW-1185">Reference proteome</keyword>
<dbReference type="CDD" id="cd02440">
    <property type="entry name" value="AdoMet_MTases"/>
    <property type="match status" value="1"/>
</dbReference>
<dbReference type="SUPFAM" id="SSF53335">
    <property type="entry name" value="S-adenosyl-L-methionine-dependent methyltransferases"/>
    <property type="match status" value="1"/>
</dbReference>
<evidence type="ECO:0000256" key="1">
    <source>
        <dbReference type="ARBA" id="ARBA00008361"/>
    </source>
</evidence>
<dbReference type="GO" id="GO:0008168">
    <property type="term" value="F:methyltransferase activity"/>
    <property type="evidence" value="ECO:0007669"/>
    <property type="project" value="UniProtKB-KW"/>
</dbReference>